<dbReference type="RefSeq" id="WP_340338719.1">
    <property type="nucleotide sequence ID" value="NZ_JBBKZS010000018.1"/>
</dbReference>
<evidence type="ECO:0000313" key="1">
    <source>
        <dbReference type="EMBL" id="MEJ8858659.1"/>
    </source>
</evidence>
<organism evidence="1 2">
    <name type="scientific">Variovorax robiniae</name>
    <dbReference type="NCBI Taxonomy" id="1836199"/>
    <lineage>
        <taxon>Bacteria</taxon>
        <taxon>Pseudomonadati</taxon>
        <taxon>Pseudomonadota</taxon>
        <taxon>Betaproteobacteria</taxon>
        <taxon>Burkholderiales</taxon>
        <taxon>Comamonadaceae</taxon>
        <taxon>Variovorax</taxon>
    </lineage>
</organism>
<sequence length="212" mass="24147">MSSSATPPGSSTRYQHVYDRLEAFAISTGLHGNPDEFPHGRVVDAFLRQRVDWTPPTERSKKTAVLHVLDTAIQTGFIPAYYAKRRLLGMLVPHVDELSHFCSHEERDAAIAKELEFQRQRTMQLQERAQRTPRAQAARHLMLCQAIEGSHSEWAADTLYWYEAALLTGIAPTAWRSTTWVDCGHDRFALCRSGCWRRPKIDPPVRVVPVQI</sequence>
<keyword evidence="2" id="KW-1185">Reference proteome</keyword>
<accession>A0ABU8XG19</accession>
<comment type="caution">
    <text evidence="1">The sequence shown here is derived from an EMBL/GenBank/DDBJ whole genome shotgun (WGS) entry which is preliminary data.</text>
</comment>
<proteinExistence type="predicted"/>
<gene>
    <name evidence="1" type="ORF">WKW79_29080</name>
</gene>
<dbReference type="EMBL" id="JBBKZS010000018">
    <property type="protein sequence ID" value="MEJ8858659.1"/>
    <property type="molecule type" value="Genomic_DNA"/>
</dbReference>
<name>A0ABU8XG19_9BURK</name>
<protein>
    <submittedName>
        <fullName evidence="1">Uncharacterized protein</fullName>
    </submittedName>
</protein>
<dbReference type="Proteomes" id="UP001367030">
    <property type="component" value="Unassembled WGS sequence"/>
</dbReference>
<reference evidence="1 2" key="1">
    <citation type="submission" date="2024-03" db="EMBL/GenBank/DDBJ databases">
        <title>Novel species of the genus Variovorax.</title>
        <authorList>
            <person name="Liu Q."/>
            <person name="Xin Y.-H."/>
        </authorList>
    </citation>
    <scope>NUCLEOTIDE SEQUENCE [LARGE SCALE GENOMIC DNA]</scope>
    <source>
        <strain evidence="1 2">KACC 18901</strain>
    </source>
</reference>
<evidence type="ECO:0000313" key="2">
    <source>
        <dbReference type="Proteomes" id="UP001367030"/>
    </source>
</evidence>